<feature type="transmembrane region" description="Helical" evidence="12">
    <location>
        <begin position="614"/>
        <end position="639"/>
    </location>
</feature>
<evidence type="ECO:0000256" key="9">
    <source>
        <dbReference type="ARBA" id="ARBA00023180"/>
    </source>
</evidence>
<dbReference type="PANTHER" id="PTHR24061">
    <property type="entry name" value="CALCIUM-SENSING RECEPTOR-RELATED"/>
    <property type="match status" value="1"/>
</dbReference>
<feature type="chain" id="PRO_5018333142" evidence="13">
    <location>
        <begin position="22"/>
        <end position="818"/>
    </location>
</feature>
<dbReference type="GO" id="GO:0004930">
    <property type="term" value="F:G protein-coupled receptor activity"/>
    <property type="evidence" value="ECO:0007669"/>
    <property type="project" value="UniProtKB-KW"/>
</dbReference>
<dbReference type="FunFam" id="3.40.50.2300:FF:000016">
    <property type="entry name" value="Taste 1 receptor member 2"/>
    <property type="match status" value="1"/>
</dbReference>
<dbReference type="InterPro" id="IPR017978">
    <property type="entry name" value="GPCR_3_C"/>
</dbReference>
<dbReference type="AlphaFoldDB" id="A0A3P8WZ18"/>
<dbReference type="PROSITE" id="PS50259">
    <property type="entry name" value="G_PROTEIN_RECEP_F3_4"/>
    <property type="match status" value="1"/>
</dbReference>
<name>A0A3P8WZ18_CYNSE</name>
<dbReference type="PRINTS" id="PR00248">
    <property type="entry name" value="GPCRMGR"/>
</dbReference>
<dbReference type="InterPro" id="IPR000068">
    <property type="entry name" value="GPCR_3_Ca_sens_rcpt-rel"/>
</dbReference>
<keyword evidence="2" id="KW-1003">Cell membrane</keyword>
<protein>
    <submittedName>
        <fullName evidence="15">Taste receptor type 1 member 1-like</fullName>
    </submittedName>
</protein>
<evidence type="ECO:0000256" key="6">
    <source>
        <dbReference type="ARBA" id="ARBA00023040"/>
    </source>
</evidence>
<dbReference type="GeneTree" id="ENSGT00940000156136"/>
<keyword evidence="9" id="KW-0325">Glycoprotein</keyword>
<dbReference type="InterPro" id="IPR000337">
    <property type="entry name" value="GPCR_3"/>
</dbReference>
<dbReference type="STRING" id="244447.ENSCSEP00000029955"/>
<dbReference type="Gene3D" id="2.10.50.30">
    <property type="entry name" value="GPCR, family 3, nine cysteines domain"/>
    <property type="match status" value="1"/>
</dbReference>
<evidence type="ECO:0000256" key="1">
    <source>
        <dbReference type="ARBA" id="ARBA00004651"/>
    </source>
</evidence>
<feature type="transmembrane region" description="Helical" evidence="12">
    <location>
        <begin position="545"/>
        <end position="571"/>
    </location>
</feature>
<dbReference type="Pfam" id="PF07562">
    <property type="entry name" value="NCD3G"/>
    <property type="match status" value="1"/>
</dbReference>
<organism evidence="15 16">
    <name type="scientific">Cynoglossus semilaevis</name>
    <name type="common">Tongue sole</name>
    <dbReference type="NCBI Taxonomy" id="244447"/>
    <lineage>
        <taxon>Eukaryota</taxon>
        <taxon>Metazoa</taxon>
        <taxon>Chordata</taxon>
        <taxon>Craniata</taxon>
        <taxon>Vertebrata</taxon>
        <taxon>Euteleostomi</taxon>
        <taxon>Actinopterygii</taxon>
        <taxon>Neopterygii</taxon>
        <taxon>Teleostei</taxon>
        <taxon>Neoteleostei</taxon>
        <taxon>Acanthomorphata</taxon>
        <taxon>Carangaria</taxon>
        <taxon>Pleuronectiformes</taxon>
        <taxon>Pleuronectoidei</taxon>
        <taxon>Cynoglossidae</taxon>
        <taxon>Cynoglossinae</taxon>
        <taxon>Cynoglossus</taxon>
    </lineage>
</organism>
<evidence type="ECO:0000256" key="3">
    <source>
        <dbReference type="ARBA" id="ARBA00022692"/>
    </source>
</evidence>
<dbReference type="OMA" id="CSREIFL"/>
<reference evidence="15 16" key="1">
    <citation type="journal article" date="2014" name="Nat. Genet.">
        <title>Whole-genome sequence of a flatfish provides insights into ZW sex chromosome evolution and adaptation to a benthic lifestyle.</title>
        <authorList>
            <person name="Chen S."/>
            <person name="Zhang G."/>
            <person name="Shao C."/>
            <person name="Huang Q."/>
            <person name="Liu G."/>
            <person name="Zhang P."/>
            <person name="Song W."/>
            <person name="An N."/>
            <person name="Chalopin D."/>
            <person name="Volff J.N."/>
            <person name="Hong Y."/>
            <person name="Li Q."/>
            <person name="Sha Z."/>
            <person name="Zhou H."/>
            <person name="Xie M."/>
            <person name="Yu Q."/>
            <person name="Liu Y."/>
            <person name="Xiang H."/>
            <person name="Wang N."/>
            <person name="Wu K."/>
            <person name="Yang C."/>
            <person name="Zhou Q."/>
            <person name="Liao X."/>
            <person name="Yang L."/>
            <person name="Hu Q."/>
            <person name="Zhang J."/>
            <person name="Meng L."/>
            <person name="Jin L."/>
            <person name="Tian Y."/>
            <person name="Lian J."/>
            <person name="Yang J."/>
            <person name="Miao G."/>
            <person name="Liu S."/>
            <person name="Liang Z."/>
            <person name="Yan F."/>
            <person name="Li Y."/>
            <person name="Sun B."/>
            <person name="Zhang H."/>
            <person name="Zhang J."/>
            <person name="Zhu Y."/>
            <person name="Du M."/>
            <person name="Zhao Y."/>
            <person name="Schartl M."/>
            <person name="Tang Q."/>
            <person name="Wang J."/>
        </authorList>
    </citation>
    <scope>NUCLEOTIDE SEQUENCE</scope>
</reference>
<dbReference type="CDD" id="cd15287">
    <property type="entry name" value="7tmC_TAS1R2a-like"/>
    <property type="match status" value="1"/>
</dbReference>
<evidence type="ECO:0000313" key="16">
    <source>
        <dbReference type="Proteomes" id="UP000265120"/>
    </source>
</evidence>
<keyword evidence="4 13" id="KW-0732">Signal</keyword>
<evidence type="ECO:0000256" key="12">
    <source>
        <dbReference type="SAM" id="Phobius"/>
    </source>
</evidence>
<evidence type="ECO:0000256" key="13">
    <source>
        <dbReference type="SAM" id="SignalP"/>
    </source>
</evidence>
<evidence type="ECO:0000256" key="8">
    <source>
        <dbReference type="ARBA" id="ARBA00023170"/>
    </source>
</evidence>
<dbReference type="Proteomes" id="UP000265120">
    <property type="component" value="Chromosome 10"/>
</dbReference>
<feature type="transmembrane region" description="Helical" evidence="12">
    <location>
        <begin position="659"/>
        <end position="680"/>
    </location>
</feature>
<dbReference type="InterPro" id="IPR028082">
    <property type="entry name" value="Peripla_BP_I"/>
</dbReference>
<dbReference type="Pfam" id="PF00003">
    <property type="entry name" value="7tm_3"/>
    <property type="match status" value="1"/>
</dbReference>
<dbReference type="InterPro" id="IPR011500">
    <property type="entry name" value="GPCR_3_9-Cys_dom"/>
</dbReference>
<evidence type="ECO:0000256" key="2">
    <source>
        <dbReference type="ARBA" id="ARBA00022475"/>
    </source>
</evidence>
<feature type="transmembrane region" description="Helical" evidence="12">
    <location>
        <begin position="583"/>
        <end position="602"/>
    </location>
</feature>
<comment type="subcellular location">
    <subcellularLocation>
        <location evidence="1">Cell membrane</location>
        <topology evidence="1">Multi-pass membrane protein</topology>
    </subcellularLocation>
</comment>
<dbReference type="Pfam" id="PF01094">
    <property type="entry name" value="ANF_receptor"/>
    <property type="match status" value="1"/>
</dbReference>
<dbReference type="GO" id="GO:0005886">
    <property type="term" value="C:plasma membrane"/>
    <property type="evidence" value="ECO:0007669"/>
    <property type="project" value="UniProtKB-SubCell"/>
</dbReference>
<dbReference type="SUPFAM" id="SSF53822">
    <property type="entry name" value="Periplasmic binding protein-like I"/>
    <property type="match status" value="1"/>
</dbReference>
<dbReference type="InterPro" id="IPR001828">
    <property type="entry name" value="ANF_lig-bd_rcpt"/>
</dbReference>
<reference evidence="15" key="2">
    <citation type="submission" date="2025-08" db="UniProtKB">
        <authorList>
            <consortium name="Ensembl"/>
        </authorList>
    </citation>
    <scope>IDENTIFICATION</scope>
</reference>
<keyword evidence="7 12" id="KW-0472">Membrane</keyword>
<feature type="domain" description="G-protein coupled receptors family 3 profile" evidence="14">
    <location>
        <begin position="545"/>
        <end position="803"/>
    </location>
</feature>
<keyword evidence="16" id="KW-1185">Reference proteome</keyword>
<sequence length="818" mass="92637">MKHRLALLCVLGSFLNSSISSSQFQRDGDYLLGGLFNIHHVTSPVDRKKPEAIHCSSHPFLLANYRMFQIMRFAVEEINNSTKLLPNVSLGFELFDHCSDIQSFPEIYKLISTEGLVHGRVKSHIHKNTSKVIGVVGAFSSTQTLTVAPLLMMDFMPMVSYGASSSVLSQKSVYPSFSRTVNPNAHVIKVIISIIKHFKWRWVAFLNSNNDFGIDGLEIFINMIEQTDICLAYTKGLDEKTNFSQLFKQIHEQKIHVLIVFAPNAYAEALIESAIHLNIKDKVWIGDDGWTLNRKLPRMEGIKNIGTVLGISQSKVTIPGFSDFVYNAKHHNQFEDEEQQEFCNQVCNCSNLSAEDVATADPSFSFSVYSAVYALAHALHSVLQCGVGTCDKSTAVYPHMVLAELKKSNFTLLNQVVQFDENGDPKFGSNSIVFWNKSGDAQEIGYYHFHTLSSFFINDTLIEWFTGGEVPSSVCSPECPVGYIKKPYEDYKCCFTCEMCPHGTYVNSTEDPFKCFFCAETEWSNEASTSCNQRSVEYITFTDTLAITLLLGACAFVAITIFISVLFAFNYNTPVVRSAGGPMCFLILGCLSLCSVSVFFYFDKPTTLFCILRFLPFILFFTVCIACFVVRSFQIVCIFKIGAKFPKIHNWWVKYHGQWLIITATFFTQALLVVIGYVTGPPKPYNETLLYPERIILLCDINANANSASVVLLLFLCSLCFIFSYMGKDLPKNYNEAKAITFCLLLLILSWIFFVTEYMLYHGKYIIFLNALTLLSSLYFFLLWYFLPKCYIIIFQPQKNTQQYFQGLIQSYTKTISL</sequence>
<dbReference type="Ensembl" id="ENSCSET00000030358.1">
    <property type="protein sequence ID" value="ENSCSEP00000029955.1"/>
    <property type="gene ID" value="ENSCSEG00000019202.1"/>
</dbReference>
<comment type="similarity">
    <text evidence="11">Belongs to the G-protein coupled receptor 3 family. TAS1R subfamily.</text>
</comment>
<dbReference type="InterPro" id="IPR038550">
    <property type="entry name" value="GPCR_3_9-Cys_sf"/>
</dbReference>
<keyword evidence="5 12" id="KW-1133">Transmembrane helix</keyword>
<evidence type="ECO:0000256" key="7">
    <source>
        <dbReference type="ARBA" id="ARBA00023136"/>
    </source>
</evidence>
<dbReference type="GO" id="GO:0050909">
    <property type="term" value="P:sensory perception of taste"/>
    <property type="evidence" value="ECO:0007669"/>
    <property type="project" value="UniProtKB-ARBA"/>
</dbReference>
<evidence type="ECO:0000256" key="11">
    <source>
        <dbReference type="ARBA" id="ARBA00038492"/>
    </source>
</evidence>
<accession>A0A3P8WZ18</accession>
<reference evidence="15" key="3">
    <citation type="submission" date="2025-09" db="UniProtKB">
        <authorList>
            <consortium name="Ensembl"/>
        </authorList>
    </citation>
    <scope>IDENTIFICATION</scope>
</reference>
<dbReference type="InParanoid" id="A0A3P8WZ18"/>
<keyword evidence="3 12" id="KW-0812">Transmembrane</keyword>
<dbReference type="Gene3D" id="3.40.50.2300">
    <property type="match status" value="2"/>
</dbReference>
<evidence type="ECO:0000256" key="4">
    <source>
        <dbReference type="ARBA" id="ARBA00022729"/>
    </source>
</evidence>
<proteinExistence type="inferred from homology"/>
<dbReference type="FunFam" id="2.10.50.30:FF:000004">
    <property type="entry name" value="Taste receptor type 1 member 3-like protein"/>
    <property type="match status" value="1"/>
</dbReference>
<dbReference type="PANTHER" id="PTHR24061:SF441">
    <property type="entry name" value="TASTE RECEPTOR TYPE 1 MEMBER 2B-RELATED"/>
    <property type="match status" value="1"/>
</dbReference>
<feature type="transmembrane region" description="Helical" evidence="12">
    <location>
        <begin position="739"/>
        <end position="761"/>
    </location>
</feature>
<feature type="signal peptide" evidence="13">
    <location>
        <begin position="1"/>
        <end position="21"/>
    </location>
</feature>
<evidence type="ECO:0000256" key="5">
    <source>
        <dbReference type="ARBA" id="ARBA00022989"/>
    </source>
</evidence>
<evidence type="ECO:0000256" key="10">
    <source>
        <dbReference type="ARBA" id="ARBA00023224"/>
    </source>
</evidence>
<evidence type="ECO:0000313" key="15">
    <source>
        <dbReference type="Ensembl" id="ENSCSEP00000029955.1"/>
    </source>
</evidence>
<feature type="transmembrane region" description="Helical" evidence="12">
    <location>
        <begin position="707"/>
        <end position="727"/>
    </location>
</feature>
<keyword evidence="8" id="KW-0675">Receptor</keyword>
<evidence type="ECO:0000259" key="14">
    <source>
        <dbReference type="PROSITE" id="PS50259"/>
    </source>
</evidence>
<keyword evidence="10" id="KW-0807">Transducer</keyword>
<keyword evidence="6" id="KW-0297">G-protein coupled receptor</keyword>
<feature type="transmembrane region" description="Helical" evidence="12">
    <location>
        <begin position="767"/>
        <end position="787"/>
    </location>
</feature>